<reference evidence="2 3" key="1">
    <citation type="journal article" date="2016" name="Mol. Biol. Evol.">
        <title>Comparative Genomics of Early-Diverging Mushroom-Forming Fungi Provides Insights into the Origins of Lignocellulose Decay Capabilities.</title>
        <authorList>
            <person name="Nagy L.G."/>
            <person name="Riley R."/>
            <person name="Tritt A."/>
            <person name="Adam C."/>
            <person name="Daum C."/>
            <person name="Floudas D."/>
            <person name="Sun H."/>
            <person name="Yadav J.S."/>
            <person name="Pangilinan J."/>
            <person name="Larsson K.H."/>
            <person name="Matsuura K."/>
            <person name="Barry K."/>
            <person name="Labutti K."/>
            <person name="Kuo R."/>
            <person name="Ohm R.A."/>
            <person name="Bhattacharya S.S."/>
            <person name="Shirouzu T."/>
            <person name="Yoshinaga Y."/>
            <person name="Martin F.M."/>
            <person name="Grigoriev I.V."/>
            <person name="Hibbett D.S."/>
        </authorList>
    </citation>
    <scope>NUCLEOTIDE SEQUENCE [LARGE SCALE GENOMIC DNA]</scope>
    <source>
        <strain evidence="2 3">CBS 109695</strain>
    </source>
</reference>
<name>A0A167VDK5_9AGAM</name>
<protein>
    <submittedName>
        <fullName evidence="2">Uncharacterized protein</fullName>
    </submittedName>
</protein>
<dbReference type="Proteomes" id="UP000076532">
    <property type="component" value="Unassembled WGS sequence"/>
</dbReference>
<dbReference type="AlphaFoldDB" id="A0A167VDK5"/>
<evidence type="ECO:0000313" key="3">
    <source>
        <dbReference type="Proteomes" id="UP000076532"/>
    </source>
</evidence>
<accession>A0A167VDK5</accession>
<dbReference type="EMBL" id="KV417880">
    <property type="protein sequence ID" value="KZP04895.1"/>
    <property type="molecule type" value="Genomic_DNA"/>
</dbReference>
<feature type="region of interest" description="Disordered" evidence="1">
    <location>
        <begin position="115"/>
        <end position="150"/>
    </location>
</feature>
<feature type="compositionally biased region" description="Basic and acidic residues" evidence="1">
    <location>
        <begin position="118"/>
        <end position="129"/>
    </location>
</feature>
<gene>
    <name evidence="2" type="ORF">FIBSPDRAFT_903933</name>
</gene>
<proteinExistence type="predicted"/>
<sequence length="213" mass="23771">MVGSASHFSSPIFSTAYVLPDSAVEIPAQQEVLSPFVLTSSASQSDMSQSCNSMHGNQLGYYEAYGYPDLPVNAGQQYLSPQSPSPCEKIAMRRTVNLSKAKLAALNLNPIASRKRTRNEAISESHSFEDLSTSTQGHVPPPPKRPRVMSEDSDLLVNDSNSAPPQWHTQQRDIFEDRVMNLIQQNLEDTRGLRREVASLFERTRHYYTVSLQ</sequence>
<evidence type="ECO:0000256" key="1">
    <source>
        <dbReference type="SAM" id="MobiDB-lite"/>
    </source>
</evidence>
<organism evidence="2 3">
    <name type="scientific">Athelia psychrophila</name>
    <dbReference type="NCBI Taxonomy" id="1759441"/>
    <lineage>
        <taxon>Eukaryota</taxon>
        <taxon>Fungi</taxon>
        <taxon>Dikarya</taxon>
        <taxon>Basidiomycota</taxon>
        <taxon>Agaricomycotina</taxon>
        <taxon>Agaricomycetes</taxon>
        <taxon>Agaricomycetidae</taxon>
        <taxon>Atheliales</taxon>
        <taxon>Atheliaceae</taxon>
        <taxon>Athelia</taxon>
    </lineage>
</organism>
<evidence type="ECO:0000313" key="2">
    <source>
        <dbReference type="EMBL" id="KZP04895.1"/>
    </source>
</evidence>
<keyword evidence="3" id="KW-1185">Reference proteome</keyword>